<dbReference type="Gene3D" id="3.60.10.10">
    <property type="entry name" value="Endonuclease/exonuclease/phosphatase"/>
    <property type="match status" value="1"/>
</dbReference>
<dbReference type="EMBL" id="JAPQKH010000001">
    <property type="protein sequence ID" value="KAJ5116948.1"/>
    <property type="molecule type" value="Genomic_DNA"/>
</dbReference>
<dbReference type="GO" id="GO:0046872">
    <property type="term" value="F:metal ion binding"/>
    <property type="evidence" value="ECO:0007669"/>
    <property type="project" value="UniProtKB-KW"/>
</dbReference>
<keyword evidence="9" id="KW-0234">DNA repair</keyword>
<evidence type="ECO:0000256" key="8">
    <source>
        <dbReference type="ARBA" id="ARBA00022842"/>
    </source>
</evidence>
<evidence type="ECO:0000259" key="12">
    <source>
        <dbReference type="Pfam" id="PF03372"/>
    </source>
</evidence>
<name>A0A9W9GF48_9EURO</name>
<keyword evidence="4" id="KW-0540">Nuclease</keyword>
<dbReference type="CDD" id="cd09080">
    <property type="entry name" value="TDP2"/>
    <property type="match status" value="1"/>
</dbReference>
<dbReference type="InterPro" id="IPR051547">
    <property type="entry name" value="TDP2-like"/>
</dbReference>
<gene>
    <name evidence="13" type="ORF">N7456_001296</name>
</gene>
<comment type="subcellular location">
    <subcellularLocation>
        <location evidence="3">Nucleus</location>
        <location evidence="3">PML body</location>
    </subcellularLocation>
</comment>
<keyword evidence="14" id="KW-1185">Reference proteome</keyword>
<keyword evidence="6" id="KW-0227">DNA damage</keyword>
<evidence type="ECO:0000256" key="5">
    <source>
        <dbReference type="ARBA" id="ARBA00022723"/>
    </source>
</evidence>
<protein>
    <recommendedName>
        <fullName evidence="12">Endonuclease/exonuclease/phosphatase domain-containing protein</fullName>
    </recommendedName>
</protein>
<evidence type="ECO:0000313" key="13">
    <source>
        <dbReference type="EMBL" id="KAJ5116948.1"/>
    </source>
</evidence>
<comment type="caution">
    <text evidence="13">The sequence shown here is derived from an EMBL/GenBank/DDBJ whole genome shotgun (WGS) entry which is preliminary data.</text>
</comment>
<organism evidence="13 14">
    <name type="scientific">Penicillium angulare</name>
    <dbReference type="NCBI Taxonomy" id="116970"/>
    <lineage>
        <taxon>Eukaryota</taxon>
        <taxon>Fungi</taxon>
        <taxon>Dikarya</taxon>
        <taxon>Ascomycota</taxon>
        <taxon>Pezizomycotina</taxon>
        <taxon>Eurotiomycetes</taxon>
        <taxon>Eurotiomycetidae</taxon>
        <taxon>Eurotiales</taxon>
        <taxon>Aspergillaceae</taxon>
        <taxon>Penicillium</taxon>
    </lineage>
</organism>
<sequence length="355" mass="39722">MDFTRAQLGFLSWKHEVPFPYAAHAPQFQSWHTFDSTQTWIPIFLPTNPDSHTNNLAEPNETASISRLALLTWNIDGASPRTEERVTDIITHITDLQEVDIIFFQEVSKPALQQILKDDRIRKSWLSSECDNMELGNRPFTTMTLLSKARFTNSQGEANTTLGPIWRVSFPSHFGRDALCCDIFVSPSEEPLSPSTTSTPATRVRLMNVHLDSLPIKPSHRPQQISIASSFLHIAGKGLVAGDFNPVLDEDADLLERNNLTDVWSYLRPGDSGFTWGLDGEQPFPPNRLDKVATLELRSHNIETLEPKRLSGASEPSEDGPLWSDHHGLLYSFSLPNEEKSRTPPASMKEPIGGA</sequence>
<dbReference type="GO" id="GO:0003697">
    <property type="term" value="F:single-stranded DNA binding"/>
    <property type="evidence" value="ECO:0007669"/>
    <property type="project" value="TreeGrafter"/>
</dbReference>
<dbReference type="GO" id="GO:0004518">
    <property type="term" value="F:nuclease activity"/>
    <property type="evidence" value="ECO:0007669"/>
    <property type="project" value="UniProtKB-KW"/>
</dbReference>
<evidence type="ECO:0000256" key="10">
    <source>
        <dbReference type="ARBA" id="ARBA00023242"/>
    </source>
</evidence>
<feature type="region of interest" description="Disordered" evidence="11">
    <location>
        <begin position="334"/>
        <end position="355"/>
    </location>
</feature>
<reference evidence="13" key="2">
    <citation type="journal article" date="2023" name="IMA Fungus">
        <title>Comparative genomic study of the Penicillium genus elucidates a diverse pangenome and 15 lateral gene transfer events.</title>
        <authorList>
            <person name="Petersen C."/>
            <person name="Sorensen T."/>
            <person name="Nielsen M.R."/>
            <person name="Sondergaard T.E."/>
            <person name="Sorensen J.L."/>
            <person name="Fitzpatrick D.A."/>
            <person name="Frisvad J.C."/>
            <person name="Nielsen K.L."/>
        </authorList>
    </citation>
    <scope>NUCLEOTIDE SEQUENCE</scope>
    <source>
        <strain evidence="13">IBT 30069</strain>
    </source>
</reference>
<dbReference type="Proteomes" id="UP001149165">
    <property type="component" value="Unassembled WGS sequence"/>
</dbReference>
<dbReference type="InterPro" id="IPR036691">
    <property type="entry name" value="Endo/exonu/phosph_ase_sf"/>
</dbReference>
<keyword evidence="10" id="KW-0539">Nucleus</keyword>
<dbReference type="PANTHER" id="PTHR15822:SF4">
    <property type="entry name" value="TYROSYL-DNA PHOSPHODIESTERASE 2"/>
    <property type="match status" value="1"/>
</dbReference>
<evidence type="ECO:0000256" key="7">
    <source>
        <dbReference type="ARBA" id="ARBA00022801"/>
    </source>
</evidence>
<evidence type="ECO:0000256" key="3">
    <source>
        <dbReference type="ARBA" id="ARBA00004322"/>
    </source>
</evidence>
<evidence type="ECO:0000256" key="2">
    <source>
        <dbReference type="ARBA" id="ARBA00001946"/>
    </source>
</evidence>
<evidence type="ECO:0000313" key="14">
    <source>
        <dbReference type="Proteomes" id="UP001149165"/>
    </source>
</evidence>
<evidence type="ECO:0000256" key="6">
    <source>
        <dbReference type="ARBA" id="ARBA00022763"/>
    </source>
</evidence>
<dbReference type="Pfam" id="PF03372">
    <property type="entry name" value="Exo_endo_phos"/>
    <property type="match status" value="1"/>
</dbReference>
<evidence type="ECO:0000256" key="1">
    <source>
        <dbReference type="ARBA" id="ARBA00001936"/>
    </source>
</evidence>
<comment type="cofactor">
    <cofactor evidence="2">
        <name>Mg(2+)</name>
        <dbReference type="ChEBI" id="CHEBI:18420"/>
    </cofactor>
</comment>
<keyword evidence="7" id="KW-0378">Hydrolase</keyword>
<evidence type="ECO:0000256" key="4">
    <source>
        <dbReference type="ARBA" id="ARBA00022722"/>
    </source>
</evidence>
<dbReference type="GO" id="GO:0070260">
    <property type="term" value="F:5'-tyrosyl-DNA phosphodiesterase activity"/>
    <property type="evidence" value="ECO:0007669"/>
    <property type="project" value="TreeGrafter"/>
</dbReference>
<dbReference type="PANTHER" id="PTHR15822">
    <property type="entry name" value="TRAF AND TNF RECEPTOR-ASSOCIATED PROTEIN"/>
    <property type="match status" value="1"/>
</dbReference>
<dbReference type="GO" id="GO:0005737">
    <property type="term" value="C:cytoplasm"/>
    <property type="evidence" value="ECO:0007669"/>
    <property type="project" value="TreeGrafter"/>
</dbReference>
<dbReference type="AlphaFoldDB" id="A0A9W9GF48"/>
<dbReference type="InterPro" id="IPR005135">
    <property type="entry name" value="Endo/exonuclease/phosphatase"/>
</dbReference>
<dbReference type="OrthoDB" id="9975959at2759"/>
<dbReference type="GO" id="GO:0006302">
    <property type="term" value="P:double-strand break repair"/>
    <property type="evidence" value="ECO:0007669"/>
    <property type="project" value="TreeGrafter"/>
</dbReference>
<proteinExistence type="predicted"/>
<evidence type="ECO:0000256" key="9">
    <source>
        <dbReference type="ARBA" id="ARBA00023204"/>
    </source>
</evidence>
<accession>A0A9W9GF48</accession>
<keyword evidence="5" id="KW-0479">Metal-binding</keyword>
<comment type="cofactor">
    <cofactor evidence="1">
        <name>Mn(2+)</name>
        <dbReference type="ChEBI" id="CHEBI:29035"/>
    </cofactor>
</comment>
<evidence type="ECO:0000256" key="11">
    <source>
        <dbReference type="SAM" id="MobiDB-lite"/>
    </source>
</evidence>
<keyword evidence="8" id="KW-0460">Magnesium</keyword>
<feature type="domain" description="Endonuclease/exonuclease/phosphatase" evidence="12">
    <location>
        <begin position="71"/>
        <end position="297"/>
    </location>
</feature>
<reference evidence="13" key="1">
    <citation type="submission" date="2022-11" db="EMBL/GenBank/DDBJ databases">
        <authorList>
            <person name="Petersen C."/>
        </authorList>
    </citation>
    <scope>NUCLEOTIDE SEQUENCE</scope>
    <source>
        <strain evidence="13">IBT 30069</strain>
    </source>
</reference>
<dbReference type="SUPFAM" id="SSF56219">
    <property type="entry name" value="DNase I-like"/>
    <property type="match status" value="1"/>
</dbReference>